<evidence type="ECO:0000313" key="5">
    <source>
        <dbReference type="EMBL" id="RPF42642.1"/>
    </source>
</evidence>
<dbReference type="OrthoDB" id="9794782at2"/>
<dbReference type="PANTHER" id="PTHR46268:SF6">
    <property type="entry name" value="UNIVERSAL STRESS PROTEIN UP12"/>
    <property type="match status" value="1"/>
</dbReference>
<evidence type="ECO:0000256" key="1">
    <source>
        <dbReference type="ARBA" id="ARBA00008791"/>
    </source>
</evidence>
<dbReference type="Proteomes" id="UP000282654">
    <property type="component" value="Unassembled WGS sequence"/>
</dbReference>
<keyword evidence="2" id="KW-0963">Cytoplasm</keyword>
<gene>
    <name evidence="5" type="ORF">EDD75_1747</name>
</gene>
<evidence type="ECO:0000259" key="4">
    <source>
        <dbReference type="Pfam" id="PF00582"/>
    </source>
</evidence>
<dbReference type="SUPFAM" id="SSF52402">
    <property type="entry name" value="Adenine nucleotide alpha hydrolases-like"/>
    <property type="match status" value="1"/>
</dbReference>
<organism evidence="5 6">
    <name type="scientific">Thermodesulfitimonas autotrophica</name>
    <dbReference type="NCBI Taxonomy" id="1894989"/>
    <lineage>
        <taxon>Bacteria</taxon>
        <taxon>Bacillati</taxon>
        <taxon>Bacillota</taxon>
        <taxon>Clostridia</taxon>
        <taxon>Thermoanaerobacterales</taxon>
        <taxon>Thermoanaerobacteraceae</taxon>
        <taxon>Thermodesulfitimonas</taxon>
    </lineage>
</organism>
<dbReference type="PRINTS" id="PR01438">
    <property type="entry name" value="UNVRSLSTRESS"/>
</dbReference>
<comment type="caution">
    <text evidence="5">The sequence shown here is derived from an EMBL/GenBank/DDBJ whole genome shotgun (WGS) entry which is preliminary data.</text>
</comment>
<accession>A0A3N5B1E0</accession>
<dbReference type="PIRSF" id="PIRSF006276">
    <property type="entry name" value="UspA"/>
    <property type="match status" value="1"/>
</dbReference>
<dbReference type="GO" id="GO:0005737">
    <property type="term" value="C:cytoplasm"/>
    <property type="evidence" value="ECO:0007669"/>
    <property type="project" value="UniProtKB-SubCell"/>
</dbReference>
<dbReference type="Pfam" id="PF00582">
    <property type="entry name" value="Usp"/>
    <property type="match status" value="1"/>
</dbReference>
<feature type="domain" description="UspA" evidence="4">
    <location>
        <begin position="1"/>
        <end position="152"/>
    </location>
</feature>
<dbReference type="Gene3D" id="3.40.50.620">
    <property type="entry name" value="HUPs"/>
    <property type="match status" value="1"/>
</dbReference>
<sequence>MYNKILVAVDGSENALRAVKEAVRLAEGNPAAQITLITVVPPVDMFFGYGEIWLTVRQETRQKALEKVMQKATEVLDQAKQAAEMAEGAAGQVETVIQIGDPAQAIVEYAGKEGYEVIVMGRRGTGLLQELLLGSVSHKVMQLAPCPVLLVR</sequence>
<protein>
    <recommendedName>
        <fullName evidence="2">Universal stress protein</fullName>
    </recommendedName>
</protein>
<dbReference type="AlphaFoldDB" id="A0A3N5B1E0"/>
<dbReference type="EMBL" id="RKRE01000003">
    <property type="protein sequence ID" value="RPF42642.1"/>
    <property type="molecule type" value="Genomic_DNA"/>
</dbReference>
<dbReference type="InterPro" id="IPR014729">
    <property type="entry name" value="Rossmann-like_a/b/a_fold"/>
</dbReference>
<evidence type="ECO:0000256" key="3">
    <source>
        <dbReference type="SAM" id="Coils"/>
    </source>
</evidence>
<evidence type="ECO:0000256" key="2">
    <source>
        <dbReference type="PIRNR" id="PIRNR006276"/>
    </source>
</evidence>
<feature type="coiled-coil region" evidence="3">
    <location>
        <begin position="62"/>
        <end position="89"/>
    </location>
</feature>
<dbReference type="PANTHER" id="PTHR46268">
    <property type="entry name" value="STRESS RESPONSE PROTEIN NHAX"/>
    <property type="match status" value="1"/>
</dbReference>
<dbReference type="CDD" id="cd00293">
    <property type="entry name" value="USP-like"/>
    <property type="match status" value="1"/>
</dbReference>
<dbReference type="RefSeq" id="WP_123931075.1">
    <property type="nucleotide sequence ID" value="NZ_RKRE01000003.1"/>
</dbReference>
<comment type="similarity">
    <text evidence="1 2">Belongs to the universal stress protein A family.</text>
</comment>
<name>A0A3N5B1E0_9THEO</name>
<proteinExistence type="inferred from homology"/>
<reference evidence="5 6" key="1">
    <citation type="submission" date="2018-11" db="EMBL/GenBank/DDBJ databases">
        <title>Genomic Encyclopedia of Type Strains, Phase IV (KMG-IV): sequencing the most valuable type-strain genomes for metagenomic binning, comparative biology and taxonomic classification.</title>
        <authorList>
            <person name="Goeker M."/>
        </authorList>
    </citation>
    <scope>NUCLEOTIDE SEQUENCE [LARGE SCALE GENOMIC DNA]</scope>
    <source>
        <strain evidence="5 6">DSM 102936</strain>
    </source>
</reference>
<keyword evidence="6" id="KW-1185">Reference proteome</keyword>
<comment type="subcellular location">
    <subcellularLocation>
        <location evidence="2">Cytoplasm</location>
    </subcellularLocation>
</comment>
<dbReference type="InterPro" id="IPR006016">
    <property type="entry name" value="UspA"/>
</dbReference>
<evidence type="ECO:0000313" key="6">
    <source>
        <dbReference type="Proteomes" id="UP000282654"/>
    </source>
</evidence>
<dbReference type="InterPro" id="IPR006015">
    <property type="entry name" value="Universal_stress_UspA"/>
</dbReference>
<keyword evidence="3" id="KW-0175">Coiled coil</keyword>